<gene>
    <name evidence="1" type="ORF">LEA_00181</name>
</gene>
<protein>
    <submittedName>
        <fullName evidence="1">Uncharacterized protein</fullName>
    </submittedName>
</protein>
<sequence length="129" mass="14653">MADVTRLSADLSSEDGPYIFIMQDTDYAQQFAETTGDLQYLDGTMPDAENVDENDNVIVDWTKMVYRWTDCPALTGLDLGTYTGLTMVDDLQGENQDIMKNTYIGRRAYYTDKTALESETYDALWNILT</sequence>
<comment type="caution">
    <text evidence="1">The sequence shown here is derived from an EMBL/GenBank/DDBJ whole genome shotgun (WGS) entry which is preliminary data.</text>
</comment>
<organism evidence="1">
    <name type="scientific">human gut metagenome</name>
    <dbReference type="NCBI Taxonomy" id="408170"/>
    <lineage>
        <taxon>unclassified sequences</taxon>
        <taxon>metagenomes</taxon>
        <taxon>organismal metagenomes</taxon>
    </lineage>
</organism>
<reference evidence="1" key="1">
    <citation type="journal article" date="2013" name="Environ. Microbiol.">
        <title>Microbiota from the distal guts of lean and obese adolescents exhibit partial functional redundancy besides clear differences in community structure.</title>
        <authorList>
            <person name="Ferrer M."/>
            <person name="Ruiz A."/>
            <person name="Lanza F."/>
            <person name="Haange S.B."/>
            <person name="Oberbach A."/>
            <person name="Till H."/>
            <person name="Bargiela R."/>
            <person name="Campoy C."/>
            <person name="Segura M.T."/>
            <person name="Richter M."/>
            <person name="von Bergen M."/>
            <person name="Seifert J."/>
            <person name="Suarez A."/>
        </authorList>
    </citation>
    <scope>NUCLEOTIDE SEQUENCE</scope>
</reference>
<name>K1VC71_9ZZZZ</name>
<feature type="non-terminal residue" evidence="1">
    <location>
        <position position="129"/>
    </location>
</feature>
<accession>K1VC71</accession>
<evidence type="ECO:0000313" key="1">
    <source>
        <dbReference type="EMBL" id="EKC81596.1"/>
    </source>
</evidence>
<dbReference type="AlphaFoldDB" id="K1VC71"/>
<dbReference type="EMBL" id="AJWY01000130">
    <property type="protein sequence ID" value="EKC81596.1"/>
    <property type="molecule type" value="Genomic_DNA"/>
</dbReference>
<proteinExistence type="predicted"/>